<accession>A0A368NIW3</accession>
<evidence type="ECO:0000313" key="1">
    <source>
        <dbReference type="EMBL" id="RCU49813.1"/>
    </source>
</evidence>
<keyword evidence="2" id="KW-1185">Reference proteome</keyword>
<dbReference type="AlphaFoldDB" id="A0A368NIW3"/>
<dbReference type="PROSITE" id="PS51257">
    <property type="entry name" value="PROKAR_LIPOPROTEIN"/>
    <property type="match status" value="1"/>
</dbReference>
<reference evidence="1 2" key="1">
    <citation type="submission" date="2018-07" db="EMBL/GenBank/DDBJ databases">
        <title>Corallincola holothuriorum sp. nov., a new facultative anaerobe isolated from sea cucumber Apostichopus japonicus.</title>
        <authorList>
            <person name="Xia H."/>
        </authorList>
    </citation>
    <scope>NUCLEOTIDE SEQUENCE [LARGE SCALE GENOMIC DNA]</scope>
    <source>
        <strain evidence="1 2">C4</strain>
    </source>
</reference>
<name>A0A368NIW3_9GAMM</name>
<comment type="caution">
    <text evidence="1">The sequence shown here is derived from an EMBL/GenBank/DDBJ whole genome shotgun (WGS) entry which is preliminary data.</text>
</comment>
<dbReference type="EMBL" id="QPID01000005">
    <property type="protein sequence ID" value="RCU49813.1"/>
    <property type="molecule type" value="Genomic_DNA"/>
</dbReference>
<dbReference type="Proteomes" id="UP000252558">
    <property type="component" value="Unassembled WGS sequence"/>
</dbReference>
<gene>
    <name evidence="1" type="ORF">DU002_09245</name>
</gene>
<dbReference type="Gene3D" id="2.40.50.870">
    <property type="entry name" value="Protein of unknown function (DUF3299)"/>
    <property type="match status" value="1"/>
</dbReference>
<protein>
    <submittedName>
        <fullName evidence="1">DUF3299 domain-containing protein</fullName>
    </submittedName>
</protein>
<organism evidence="1 2">
    <name type="scientific">Corallincola holothuriorum</name>
    <dbReference type="NCBI Taxonomy" id="2282215"/>
    <lineage>
        <taxon>Bacteria</taxon>
        <taxon>Pseudomonadati</taxon>
        <taxon>Pseudomonadota</taxon>
        <taxon>Gammaproteobacteria</taxon>
        <taxon>Alteromonadales</taxon>
        <taxon>Psychromonadaceae</taxon>
        <taxon>Corallincola</taxon>
    </lineage>
</organism>
<evidence type="ECO:0000313" key="2">
    <source>
        <dbReference type="Proteomes" id="UP000252558"/>
    </source>
</evidence>
<dbReference type="InterPro" id="IPR021727">
    <property type="entry name" value="DUF3299"/>
</dbReference>
<proteinExistence type="predicted"/>
<sequence>MFSSTRSTVNLIQPNRILIPNTFLLVIFCLSLTSCSEPESASTKNQAIAGSITEPVPQDQAADETPKTYRTIEWIELMPADDLEALLNPPEFLGEIADGSDEDLIDSKLQLDTSSVGDSPYEQALVSTRVIEAMNNQAIRIPAFVVPLDFDDTMVTKEFFLVPFFGACIHVPPPPPNQIIYVKHPNGVQLSSLYDVFWFSGTLIAELNTNDTATAAYTLQIDQIEPYLD</sequence>
<dbReference type="Pfam" id="PF11736">
    <property type="entry name" value="DUF3299"/>
    <property type="match status" value="1"/>
</dbReference>